<protein>
    <submittedName>
        <fullName evidence="1">Uncharacterized protein</fullName>
    </submittedName>
</protein>
<name>A0A4R3RC55_9HYPH</name>
<dbReference type="OrthoDB" id="8072835at2"/>
<evidence type="ECO:0000313" key="1">
    <source>
        <dbReference type="EMBL" id="TCU30872.1"/>
    </source>
</evidence>
<organism evidence="1 2">
    <name type="scientific">Rhizobium azibense</name>
    <dbReference type="NCBI Taxonomy" id="1136135"/>
    <lineage>
        <taxon>Bacteria</taxon>
        <taxon>Pseudomonadati</taxon>
        <taxon>Pseudomonadota</taxon>
        <taxon>Alphaproteobacteria</taxon>
        <taxon>Hyphomicrobiales</taxon>
        <taxon>Rhizobiaceae</taxon>
        <taxon>Rhizobium/Agrobacterium group</taxon>
        <taxon>Rhizobium</taxon>
    </lineage>
</organism>
<dbReference type="EMBL" id="SMBJ01000001">
    <property type="protein sequence ID" value="TCU30872.1"/>
    <property type="molecule type" value="Genomic_DNA"/>
</dbReference>
<keyword evidence="2" id="KW-1185">Reference proteome</keyword>
<sequence>MSLIKEANTRRTIGKAVIALEQASDIFRRATKPLLAFAIALGISIALTGRSQAYDTALDKMASDLEIRYALSALPPALRGKAAVYILDPAKGYALARQGSNGLACLVERTAWELADFRNDIYIPLCYDAAGTNAHFKVIMDVAALRAKGMSPMVLKSEIEKRYEDKTYGVPNRPGLSYMVSPIMRTVGPPDMEVHTMTMPHFMFYAPNVTNEDIGALPALGDPESLLNPFIDRQGNDQQSYIIQLVGEAEKAKILAIERTLLDELCAYREILCLSHAKH</sequence>
<reference evidence="1 2" key="1">
    <citation type="submission" date="2019-03" db="EMBL/GenBank/DDBJ databases">
        <title>Genomic Encyclopedia of Type Strains, Phase IV (KMG-V): Genome sequencing to study the core and pangenomes of soil and plant-associated prokaryotes.</title>
        <authorList>
            <person name="Whitman W."/>
        </authorList>
    </citation>
    <scope>NUCLEOTIDE SEQUENCE [LARGE SCALE GENOMIC DNA]</scope>
    <source>
        <strain evidence="1 2">Gr42</strain>
    </source>
</reference>
<dbReference type="Proteomes" id="UP000295547">
    <property type="component" value="Unassembled WGS sequence"/>
</dbReference>
<dbReference type="AlphaFoldDB" id="A0A4R3RC55"/>
<comment type="caution">
    <text evidence="1">The sequence shown here is derived from an EMBL/GenBank/DDBJ whole genome shotgun (WGS) entry which is preliminary data.</text>
</comment>
<accession>A0A4R3RC55</accession>
<dbReference type="RefSeq" id="WP_132659136.1">
    <property type="nucleotide sequence ID" value="NZ_SMBJ01000001.1"/>
</dbReference>
<gene>
    <name evidence="1" type="ORF">EV130_101447</name>
</gene>
<evidence type="ECO:0000313" key="2">
    <source>
        <dbReference type="Proteomes" id="UP000295547"/>
    </source>
</evidence>
<proteinExistence type="predicted"/>